<dbReference type="EMBL" id="FUYX01000009">
    <property type="protein sequence ID" value="SKB97952.1"/>
    <property type="molecule type" value="Genomic_DNA"/>
</dbReference>
<protein>
    <recommendedName>
        <fullName evidence="4">YARHG domain-containing protein</fullName>
    </recommendedName>
</protein>
<proteinExistence type="predicted"/>
<accession>A0A1T5FPC8</accession>
<evidence type="ECO:0000313" key="3">
    <source>
        <dbReference type="Proteomes" id="UP000190130"/>
    </source>
</evidence>
<name>A0A1T5FPC8_9HYPH</name>
<evidence type="ECO:0008006" key="4">
    <source>
        <dbReference type="Google" id="ProtNLM"/>
    </source>
</evidence>
<dbReference type="Proteomes" id="UP000190130">
    <property type="component" value="Unassembled WGS sequence"/>
</dbReference>
<keyword evidence="1" id="KW-0732">Signal</keyword>
<organism evidence="2 3">
    <name type="scientific">Bosea thiooxidans</name>
    <dbReference type="NCBI Taxonomy" id="53254"/>
    <lineage>
        <taxon>Bacteria</taxon>
        <taxon>Pseudomonadati</taxon>
        <taxon>Pseudomonadota</taxon>
        <taxon>Alphaproteobacteria</taxon>
        <taxon>Hyphomicrobiales</taxon>
        <taxon>Boseaceae</taxon>
        <taxon>Bosea</taxon>
    </lineage>
</organism>
<evidence type="ECO:0000313" key="2">
    <source>
        <dbReference type="EMBL" id="SKB97952.1"/>
    </source>
</evidence>
<feature type="chain" id="PRO_5012775389" description="YARHG domain-containing protein" evidence="1">
    <location>
        <begin position="24"/>
        <end position="112"/>
    </location>
</feature>
<sequence>MRRMRLAASVFVAVMGFACQAAAAERLFPDATETDDQLKQLYDGEGDLCLRNPSRDVRVAVACKAMTIYGIALNERGWCYGRENEANAEKDWHRCGADSDRFELDRLTDFGR</sequence>
<reference evidence="2 3" key="1">
    <citation type="submission" date="2017-02" db="EMBL/GenBank/DDBJ databases">
        <authorList>
            <person name="Peterson S.W."/>
        </authorList>
    </citation>
    <scope>NUCLEOTIDE SEQUENCE [LARGE SCALE GENOMIC DNA]</scope>
    <source>
        <strain evidence="2 3">DSM 9653</strain>
    </source>
</reference>
<dbReference type="PROSITE" id="PS51257">
    <property type="entry name" value="PROKAR_LIPOPROTEIN"/>
    <property type="match status" value="1"/>
</dbReference>
<feature type="signal peptide" evidence="1">
    <location>
        <begin position="1"/>
        <end position="23"/>
    </location>
</feature>
<dbReference type="AlphaFoldDB" id="A0A1T5FPC8"/>
<evidence type="ECO:0000256" key="1">
    <source>
        <dbReference type="SAM" id="SignalP"/>
    </source>
</evidence>
<gene>
    <name evidence="2" type="ORF">SAMN05660750_03431</name>
</gene>